<reference evidence="3 4" key="1">
    <citation type="submission" date="2016-10" db="EMBL/GenBank/DDBJ databases">
        <authorList>
            <person name="de Groot N.N."/>
        </authorList>
    </citation>
    <scope>NUCLEOTIDE SEQUENCE [LARGE SCALE GENOMIC DNA]</scope>
    <source>
        <strain evidence="1 4">CGMCC 1.5058</strain>
        <strain evidence="2 3">ML2</strain>
    </source>
</reference>
<proteinExistence type="predicted"/>
<accession>A0A1G8FW39</accession>
<dbReference type="SUPFAM" id="SSF158622">
    <property type="entry name" value="YheA/YmcA-like"/>
    <property type="match status" value="1"/>
</dbReference>
<dbReference type="Gene3D" id="1.20.1500.10">
    <property type="entry name" value="YheA/YmcA-like"/>
    <property type="match status" value="1"/>
</dbReference>
<dbReference type="STRING" id="398199.SAMN05421804_10159"/>
<protein>
    <submittedName>
        <fullName evidence="1">Cell fate regulator YlbF, YheA/YmcA/DUF963 family (Controls sporulation, competence, biofilm development)</fullName>
    </submittedName>
</protein>
<dbReference type="Proteomes" id="UP000183255">
    <property type="component" value="Unassembled WGS sequence"/>
</dbReference>
<name>A0A1G8FW39_9CLOT</name>
<dbReference type="InterPro" id="IPR023378">
    <property type="entry name" value="YheA/YmcA-like_dom_sf"/>
</dbReference>
<sequence>MNIYDKFNELAAELKIHPDVVAFREAALKIQADETKSKMLEDFRKIQIAAYTESMETGKVTDETTEKMQNFASVIQTNPDINEYLQAEVRFSILFEDMMKIINDAVGVDVIGAGK</sequence>
<dbReference type="Pfam" id="PF06133">
    <property type="entry name" value="Com_YlbF"/>
    <property type="match status" value="1"/>
</dbReference>
<dbReference type="InterPro" id="IPR010368">
    <property type="entry name" value="Com_YlbF"/>
</dbReference>
<dbReference type="OrthoDB" id="9811402at2"/>
<dbReference type="Proteomes" id="UP000181899">
    <property type="component" value="Unassembled WGS sequence"/>
</dbReference>
<dbReference type="AlphaFoldDB" id="A0A1G8FW39"/>
<evidence type="ECO:0000313" key="1">
    <source>
        <dbReference type="EMBL" id="SDH86368.1"/>
    </source>
</evidence>
<evidence type="ECO:0000313" key="3">
    <source>
        <dbReference type="Proteomes" id="UP000181899"/>
    </source>
</evidence>
<gene>
    <name evidence="2" type="ORF">SAMN04488695_101487</name>
    <name evidence="1" type="ORF">SAMN05421804_10159</name>
</gene>
<keyword evidence="3" id="KW-1185">Reference proteome</keyword>
<dbReference type="EMBL" id="FOVK01000001">
    <property type="protein sequence ID" value="SFN35006.1"/>
    <property type="molecule type" value="Genomic_DNA"/>
</dbReference>
<evidence type="ECO:0000313" key="2">
    <source>
        <dbReference type="EMBL" id="SFN35006.1"/>
    </source>
</evidence>
<evidence type="ECO:0000313" key="4">
    <source>
        <dbReference type="Proteomes" id="UP000183255"/>
    </source>
</evidence>
<dbReference type="eggNOG" id="COG3679">
    <property type="taxonomic scope" value="Bacteria"/>
</dbReference>
<dbReference type="EMBL" id="FNDZ01000001">
    <property type="protein sequence ID" value="SDH86368.1"/>
    <property type="molecule type" value="Genomic_DNA"/>
</dbReference>
<organism evidence="1 4">
    <name type="scientific">Proteiniclasticum ruminis</name>
    <dbReference type="NCBI Taxonomy" id="398199"/>
    <lineage>
        <taxon>Bacteria</taxon>
        <taxon>Bacillati</taxon>
        <taxon>Bacillota</taxon>
        <taxon>Clostridia</taxon>
        <taxon>Eubacteriales</taxon>
        <taxon>Clostridiaceae</taxon>
        <taxon>Proteiniclasticum</taxon>
    </lineage>
</organism>
<dbReference type="RefSeq" id="WP_031572598.1">
    <property type="nucleotide sequence ID" value="NZ_DAMANS010000003.1"/>
</dbReference>